<keyword evidence="8" id="KW-0547">Nucleotide-binding</keyword>
<evidence type="ECO:0000256" key="2">
    <source>
        <dbReference type="ARBA" id="ARBA00004314"/>
    </source>
</evidence>
<dbReference type="Gene3D" id="1.10.287.130">
    <property type="match status" value="1"/>
</dbReference>
<comment type="catalytic activity">
    <reaction evidence="1">
        <text>ATP + protein L-histidine = ADP + protein N-phospho-L-histidine.</text>
        <dbReference type="EC" id="2.7.13.3"/>
    </reaction>
</comment>
<dbReference type="EC" id="2.7.13.3" evidence="4"/>
<evidence type="ECO:0000313" key="18">
    <source>
        <dbReference type="Proteomes" id="UP000602076"/>
    </source>
</evidence>
<comment type="caution">
    <text evidence="17">The sequence shown here is derived from an EMBL/GenBank/DDBJ whole genome shotgun (WGS) entry which is preliminary data.</text>
</comment>
<dbReference type="InterPro" id="IPR003661">
    <property type="entry name" value="HisK_dim/P_dom"/>
</dbReference>
<dbReference type="CDD" id="cd00082">
    <property type="entry name" value="HisKA"/>
    <property type="match status" value="1"/>
</dbReference>
<dbReference type="InterPro" id="IPR004358">
    <property type="entry name" value="Sig_transdc_His_kin-like_C"/>
</dbReference>
<dbReference type="FunFam" id="3.30.565.10:FF:000023">
    <property type="entry name" value="PAS domain-containing sensor histidine kinase"/>
    <property type="match status" value="1"/>
</dbReference>
<evidence type="ECO:0000256" key="7">
    <source>
        <dbReference type="ARBA" id="ARBA00022679"/>
    </source>
</evidence>
<feature type="domain" description="HAMP" evidence="16">
    <location>
        <begin position="185"/>
        <end position="237"/>
    </location>
</feature>
<dbReference type="SMART" id="SM00387">
    <property type="entry name" value="HATPase_c"/>
    <property type="match status" value="1"/>
</dbReference>
<comment type="subcellular location">
    <subcellularLocation>
        <location evidence="3">Cell membrane</location>
        <topology evidence="3">Multi-pass membrane protein</topology>
    </subcellularLocation>
    <subcellularLocation>
        <location evidence="2">Membrane raft</location>
        <topology evidence="2">Multi-pass membrane protein</topology>
    </subcellularLocation>
</comment>
<dbReference type="GO" id="GO:0004721">
    <property type="term" value="F:phosphoprotein phosphatase activity"/>
    <property type="evidence" value="ECO:0007669"/>
    <property type="project" value="TreeGrafter"/>
</dbReference>
<evidence type="ECO:0000256" key="5">
    <source>
        <dbReference type="ARBA" id="ARBA00022475"/>
    </source>
</evidence>
<dbReference type="SMART" id="SM00388">
    <property type="entry name" value="HisKA"/>
    <property type="match status" value="1"/>
</dbReference>
<evidence type="ECO:0000256" key="12">
    <source>
        <dbReference type="ARBA" id="ARBA00023136"/>
    </source>
</evidence>
<evidence type="ECO:0000256" key="9">
    <source>
        <dbReference type="ARBA" id="ARBA00022777"/>
    </source>
</evidence>
<evidence type="ECO:0000256" key="1">
    <source>
        <dbReference type="ARBA" id="ARBA00000085"/>
    </source>
</evidence>
<dbReference type="GO" id="GO:0006355">
    <property type="term" value="P:regulation of DNA-templated transcription"/>
    <property type="evidence" value="ECO:0007669"/>
    <property type="project" value="InterPro"/>
</dbReference>
<keyword evidence="7" id="KW-0808">Transferase</keyword>
<dbReference type="InterPro" id="IPR036097">
    <property type="entry name" value="HisK_dim/P_sf"/>
</dbReference>
<dbReference type="PANTHER" id="PTHR45453">
    <property type="entry name" value="PHOSPHATE REGULON SENSOR PROTEIN PHOR"/>
    <property type="match status" value="1"/>
</dbReference>
<dbReference type="SUPFAM" id="SSF55785">
    <property type="entry name" value="PYP-like sensor domain (PAS domain)"/>
    <property type="match status" value="1"/>
</dbReference>
<keyword evidence="13" id="KW-1133">Transmembrane helix</keyword>
<evidence type="ECO:0000256" key="10">
    <source>
        <dbReference type="ARBA" id="ARBA00022840"/>
    </source>
</evidence>
<keyword evidence="12 13" id="KW-0472">Membrane</keyword>
<evidence type="ECO:0000313" key="17">
    <source>
        <dbReference type="EMBL" id="MBD3109653.1"/>
    </source>
</evidence>
<dbReference type="Pfam" id="PF02518">
    <property type="entry name" value="HATPase_c"/>
    <property type="match status" value="1"/>
</dbReference>
<dbReference type="GO" id="GO:0005524">
    <property type="term" value="F:ATP binding"/>
    <property type="evidence" value="ECO:0007669"/>
    <property type="project" value="UniProtKB-KW"/>
</dbReference>
<reference evidence="17" key="1">
    <citation type="submission" date="2020-09" db="EMBL/GenBank/DDBJ databases">
        <title>Bacillus faecalis sp. nov., a moderately halophilic bacterium isolated from cow faeces.</title>
        <authorList>
            <person name="Jiang L."/>
            <person name="Lee J."/>
        </authorList>
    </citation>
    <scope>NUCLEOTIDE SEQUENCE</scope>
    <source>
        <strain evidence="17">AGMB 02131</strain>
    </source>
</reference>
<dbReference type="FunFam" id="1.10.287.130:FF:000001">
    <property type="entry name" value="Two-component sensor histidine kinase"/>
    <property type="match status" value="1"/>
</dbReference>
<dbReference type="InterPro" id="IPR003660">
    <property type="entry name" value="HAMP_dom"/>
</dbReference>
<dbReference type="Gene3D" id="3.30.565.10">
    <property type="entry name" value="Histidine kinase-like ATPase, C-terminal domain"/>
    <property type="match status" value="1"/>
</dbReference>
<keyword evidence="10" id="KW-0067">ATP-binding</keyword>
<gene>
    <name evidence="17" type="ORF">IEO70_14995</name>
</gene>
<dbReference type="PANTHER" id="PTHR45453:SF1">
    <property type="entry name" value="PHOSPHATE REGULON SENSOR PROTEIN PHOR"/>
    <property type="match status" value="1"/>
</dbReference>
<dbReference type="PROSITE" id="PS50112">
    <property type="entry name" value="PAS"/>
    <property type="match status" value="1"/>
</dbReference>
<evidence type="ECO:0000256" key="11">
    <source>
        <dbReference type="ARBA" id="ARBA00023012"/>
    </source>
</evidence>
<dbReference type="CDD" id="cd00075">
    <property type="entry name" value="HATPase"/>
    <property type="match status" value="1"/>
</dbReference>
<dbReference type="CDD" id="cd00130">
    <property type="entry name" value="PAS"/>
    <property type="match status" value="1"/>
</dbReference>
<evidence type="ECO:0000256" key="3">
    <source>
        <dbReference type="ARBA" id="ARBA00004651"/>
    </source>
</evidence>
<dbReference type="SMART" id="SM00304">
    <property type="entry name" value="HAMP"/>
    <property type="match status" value="1"/>
</dbReference>
<dbReference type="Pfam" id="PF00989">
    <property type="entry name" value="PAS"/>
    <property type="match status" value="1"/>
</dbReference>
<dbReference type="GO" id="GO:0045121">
    <property type="term" value="C:membrane raft"/>
    <property type="evidence" value="ECO:0007669"/>
    <property type="project" value="UniProtKB-SubCell"/>
</dbReference>
<dbReference type="NCBIfam" id="NF046044">
    <property type="entry name" value="PnpS"/>
    <property type="match status" value="1"/>
</dbReference>
<feature type="domain" description="Histidine kinase" evidence="14">
    <location>
        <begin position="367"/>
        <end position="585"/>
    </location>
</feature>
<evidence type="ECO:0000256" key="4">
    <source>
        <dbReference type="ARBA" id="ARBA00012438"/>
    </source>
</evidence>
<accession>A0A927CXQ2</accession>
<dbReference type="GO" id="GO:0016036">
    <property type="term" value="P:cellular response to phosphate starvation"/>
    <property type="evidence" value="ECO:0007669"/>
    <property type="project" value="TreeGrafter"/>
</dbReference>
<keyword evidence="6" id="KW-0597">Phosphoprotein</keyword>
<dbReference type="PRINTS" id="PR00344">
    <property type="entry name" value="BCTRLSENSOR"/>
</dbReference>
<dbReference type="InterPro" id="IPR003594">
    <property type="entry name" value="HATPase_dom"/>
</dbReference>
<dbReference type="InterPro" id="IPR036890">
    <property type="entry name" value="HATPase_C_sf"/>
</dbReference>
<keyword evidence="13" id="KW-0812">Transmembrane</keyword>
<dbReference type="AlphaFoldDB" id="A0A927CXQ2"/>
<keyword evidence="5" id="KW-1003">Cell membrane</keyword>
<dbReference type="SMART" id="SM00091">
    <property type="entry name" value="PAS"/>
    <property type="match status" value="1"/>
</dbReference>
<organism evidence="17 18">
    <name type="scientific">Peribacillus faecalis</name>
    <dbReference type="NCBI Taxonomy" id="2772559"/>
    <lineage>
        <taxon>Bacteria</taxon>
        <taxon>Bacillati</taxon>
        <taxon>Bacillota</taxon>
        <taxon>Bacilli</taxon>
        <taxon>Bacillales</taxon>
        <taxon>Bacillaceae</taxon>
        <taxon>Peribacillus</taxon>
    </lineage>
</organism>
<evidence type="ECO:0000259" key="14">
    <source>
        <dbReference type="PROSITE" id="PS50109"/>
    </source>
</evidence>
<dbReference type="InterPro" id="IPR005467">
    <property type="entry name" value="His_kinase_dom"/>
</dbReference>
<dbReference type="InterPro" id="IPR000014">
    <property type="entry name" value="PAS"/>
</dbReference>
<dbReference type="RefSeq" id="WP_190999190.1">
    <property type="nucleotide sequence ID" value="NZ_JACXSI010000040.1"/>
</dbReference>
<dbReference type="SUPFAM" id="SSF158472">
    <property type="entry name" value="HAMP domain-like"/>
    <property type="match status" value="1"/>
</dbReference>
<protein>
    <recommendedName>
        <fullName evidence="4">histidine kinase</fullName>
        <ecNumber evidence="4">2.7.13.3</ecNumber>
    </recommendedName>
</protein>
<dbReference type="InterPro" id="IPR050351">
    <property type="entry name" value="BphY/WalK/GraS-like"/>
</dbReference>
<dbReference type="SUPFAM" id="SSF55874">
    <property type="entry name" value="ATPase domain of HSP90 chaperone/DNA topoisomerase II/histidine kinase"/>
    <property type="match status" value="1"/>
</dbReference>
<dbReference type="InterPro" id="IPR035965">
    <property type="entry name" value="PAS-like_dom_sf"/>
</dbReference>
<feature type="transmembrane region" description="Helical" evidence="13">
    <location>
        <begin position="161"/>
        <end position="179"/>
    </location>
</feature>
<keyword evidence="9" id="KW-0418">Kinase</keyword>
<dbReference type="SUPFAM" id="SSF47384">
    <property type="entry name" value="Homodimeric domain of signal transducing histidine kinase"/>
    <property type="match status" value="1"/>
</dbReference>
<dbReference type="PROSITE" id="PS50109">
    <property type="entry name" value="HIS_KIN"/>
    <property type="match status" value="1"/>
</dbReference>
<keyword evidence="11" id="KW-0902">Two-component regulatory system</keyword>
<dbReference type="Gene3D" id="3.30.450.20">
    <property type="entry name" value="PAS domain"/>
    <property type="match status" value="1"/>
</dbReference>
<evidence type="ECO:0000256" key="8">
    <source>
        <dbReference type="ARBA" id="ARBA00022741"/>
    </source>
</evidence>
<dbReference type="Proteomes" id="UP000602076">
    <property type="component" value="Unassembled WGS sequence"/>
</dbReference>
<dbReference type="Gene3D" id="1.10.8.500">
    <property type="entry name" value="HAMP domain in histidine kinase"/>
    <property type="match status" value="1"/>
</dbReference>
<name>A0A927CXQ2_9BACI</name>
<dbReference type="Pfam" id="PF00512">
    <property type="entry name" value="HisKA"/>
    <property type="match status" value="1"/>
</dbReference>
<proteinExistence type="predicted"/>
<feature type="domain" description="PAS" evidence="15">
    <location>
        <begin position="242"/>
        <end position="315"/>
    </location>
</feature>
<dbReference type="GO" id="GO:0005886">
    <property type="term" value="C:plasma membrane"/>
    <property type="evidence" value="ECO:0007669"/>
    <property type="project" value="UniProtKB-SubCell"/>
</dbReference>
<evidence type="ECO:0000259" key="16">
    <source>
        <dbReference type="PROSITE" id="PS50885"/>
    </source>
</evidence>
<dbReference type="EMBL" id="JACXSI010000040">
    <property type="protein sequence ID" value="MBD3109653.1"/>
    <property type="molecule type" value="Genomic_DNA"/>
</dbReference>
<dbReference type="InterPro" id="IPR013767">
    <property type="entry name" value="PAS_fold"/>
</dbReference>
<evidence type="ECO:0000259" key="15">
    <source>
        <dbReference type="PROSITE" id="PS50112"/>
    </source>
</evidence>
<evidence type="ECO:0000256" key="13">
    <source>
        <dbReference type="SAM" id="Phobius"/>
    </source>
</evidence>
<sequence length="586" mass="66547">MMKFRSKLLLAIVSLIAFVVTLLSVLLVTLFERHNYKNFKDEQEKQVASIAAYVEHHGGVTAFAESGQVSSLEMTGSSVAIVTANGEILFMDNPPEVLSIDRHEANLTELAEAHTEEMKKVDGGLNLYYFPVTVIGSDSEIEGSVILTSELQDIKHLDDNAWYLIVATIGFSLAIIVIITNKIATRFTKPIEAATNTAIELAKGNFKARTYEDPSEETRLLSSSINVLARNLQEMEISQETQQHRLLTLIENIGSGVLLIDSKGYITLMNKTYKQLFNVSSNDYLYHLYYEVLQYEDVSHLIEEIFITEKSVKKQLVLSQQIERKHFEVYGAPIIGNVDEWKGIVLVFHDITELKRLEQMRQDFVANVSHELRTPITSVKGFSETLLDGDLKNEKIIRDFLTIILKESERMQALIQELLELSKIENQEFKLSLTKVDLNNIVSETEKMFNRKAEKKGIDLRLELCDDPVIIDADPYRLKQIFINLISNAINYTPTNGKVDVFVSQNEKYAFVEVKDTGVGIEKSEIPRIFERFYRVDRARSRNSGGTGLGLAIVKHLVEAHKGYITVESERGKGTSFIVRLRKRRK</sequence>
<dbReference type="GO" id="GO:0000155">
    <property type="term" value="F:phosphorelay sensor kinase activity"/>
    <property type="evidence" value="ECO:0007669"/>
    <property type="project" value="InterPro"/>
</dbReference>
<keyword evidence="18" id="KW-1185">Reference proteome</keyword>
<dbReference type="PROSITE" id="PS50885">
    <property type="entry name" value="HAMP"/>
    <property type="match status" value="1"/>
</dbReference>
<evidence type="ECO:0000256" key="6">
    <source>
        <dbReference type="ARBA" id="ARBA00022553"/>
    </source>
</evidence>